<keyword evidence="1" id="KW-0732">Signal</keyword>
<comment type="caution">
    <text evidence="2">The sequence shown here is derived from an EMBL/GenBank/DDBJ whole genome shotgun (WGS) entry which is preliminary data.</text>
</comment>
<dbReference type="SUPFAM" id="SSF81901">
    <property type="entry name" value="HCP-like"/>
    <property type="match status" value="1"/>
</dbReference>
<organism evidence="2 3">
    <name type="scientific">Psychrobacter glacincola</name>
    <dbReference type="NCBI Taxonomy" id="56810"/>
    <lineage>
        <taxon>Bacteria</taxon>
        <taxon>Pseudomonadati</taxon>
        <taxon>Pseudomonadota</taxon>
        <taxon>Gammaproteobacteria</taxon>
        <taxon>Moraxellales</taxon>
        <taxon>Moraxellaceae</taxon>
        <taxon>Psychrobacter</taxon>
    </lineage>
</organism>
<sequence>MNKNLQYTLMSFTGILLMVIASGVFESNNDTYYDDTESAGSYEIGEPGEQQVDESDIAAVEDVEVAVNTATDEQNIEWVDQLAVIDAQYPNDMERLEKYQSLLDDNKNPFAPILLASTIVNVKNQSRDVDIFEEWLASFGFDVSSIDSLETLANNQNVNAMFLLGVYYYQVQLYDQSRSWLEQASNQEHAGAMNQLAWVYREGLGVNTDLDYAVTWHRHSAEANYPRAMTNLAYLYSIGEGVEKDLDTSAMWYKRAAELNSASAIYAIATYSLNGTGGMEKDEQQGVSLLMESAKLGHKRAMYAIGKRYENGDGLEVNMEEAINWYSESAKLGESDAIQAMNRLNY</sequence>
<dbReference type="Pfam" id="PF08238">
    <property type="entry name" value="Sel1"/>
    <property type="match status" value="5"/>
</dbReference>
<keyword evidence="3" id="KW-1185">Reference proteome</keyword>
<dbReference type="InterPro" id="IPR006597">
    <property type="entry name" value="Sel1-like"/>
</dbReference>
<dbReference type="Proteomes" id="UP001596264">
    <property type="component" value="Unassembled WGS sequence"/>
</dbReference>
<feature type="signal peptide" evidence="1">
    <location>
        <begin position="1"/>
        <end position="26"/>
    </location>
</feature>
<dbReference type="RefSeq" id="WP_201564672.1">
    <property type="nucleotide sequence ID" value="NZ_CAJGZK010000036.1"/>
</dbReference>
<dbReference type="SMART" id="SM00671">
    <property type="entry name" value="SEL1"/>
    <property type="match status" value="5"/>
</dbReference>
<evidence type="ECO:0000256" key="1">
    <source>
        <dbReference type="SAM" id="SignalP"/>
    </source>
</evidence>
<dbReference type="PANTHER" id="PTHR43628">
    <property type="entry name" value="ACTIVATOR OF C KINASE PROTEIN 1-RELATED"/>
    <property type="match status" value="1"/>
</dbReference>
<gene>
    <name evidence="2" type="ORF">ACFP58_12230</name>
</gene>
<dbReference type="PANTHER" id="PTHR43628:SF1">
    <property type="entry name" value="CHITIN SYNTHASE REGULATORY FACTOR 2-RELATED"/>
    <property type="match status" value="1"/>
</dbReference>
<evidence type="ECO:0000313" key="2">
    <source>
        <dbReference type="EMBL" id="MFC6382208.1"/>
    </source>
</evidence>
<proteinExistence type="predicted"/>
<name>A0ABW1WCA3_9GAMM</name>
<feature type="chain" id="PRO_5045181787" evidence="1">
    <location>
        <begin position="27"/>
        <end position="346"/>
    </location>
</feature>
<reference evidence="3" key="1">
    <citation type="journal article" date="2019" name="Int. J. Syst. Evol. Microbiol.">
        <title>The Global Catalogue of Microorganisms (GCM) 10K type strain sequencing project: providing services to taxonomists for standard genome sequencing and annotation.</title>
        <authorList>
            <consortium name="The Broad Institute Genomics Platform"/>
            <consortium name="The Broad Institute Genome Sequencing Center for Infectious Disease"/>
            <person name="Wu L."/>
            <person name="Ma J."/>
        </authorList>
    </citation>
    <scope>NUCLEOTIDE SEQUENCE [LARGE SCALE GENOMIC DNA]</scope>
    <source>
        <strain evidence="3">CCM 2050</strain>
    </source>
</reference>
<dbReference type="Gene3D" id="1.25.40.10">
    <property type="entry name" value="Tetratricopeptide repeat domain"/>
    <property type="match status" value="1"/>
</dbReference>
<accession>A0ABW1WCA3</accession>
<dbReference type="InterPro" id="IPR011990">
    <property type="entry name" value="TPR-like_helical_dom_sf"/>
</dbReference>
<evidence type="ECO:0000313" key="3">
    <source>
        <dbReference type="Proteomes" id="UP001596264"/>
    </source>
</evidence>
<dbReference type="EMBL" id="JBHSTZ010000058">
    <property type="protein sequence ID" value="MFC6382208.1"/>
    <property type="molecule type" value="Genomic_DNA"/>
</dbReference>
<protein>
    <submittedName>
        <fullName evidence="2">Tetratricopeptide repeat protein</fullName>
    </submittedName>
</protein>
<dbReference type="InterPro" id="IPR052945">
    <property type="entry name" value="Mitotic_Regulator"/>
</dbReference>